<feature type="region of interest" description="Disordered" evidence="1">
    <location>
        <begin position="1"/>
        <end position="30"/>
    </location>
</feature>
<proteinExistence type="predicted"/>
<dbReference type="Proteomes" id="UP001465976">
    <property type="component" value="Unassembled WGS sequence"/>
</dbReference>
<organism evidence="2 3">
    <name type="scientific">Marasmius crinis-equi</name>
    <dbReference type="NCBI Taxonomy" id="585013"/>
    <lineage>
        <taxon>Eukaryota</taxon>
        <taxon>Fungi</taxon>
        <taxon>Dikarya</taxon>
        <taxon>Basidiomycota</taxon>
        <taxon>Agaricomycotina</taxon>
        <taxon>Agaricomycetes</taxon>
        <taxon>Agaricomycetidae</taxon>
        <taxon>Agaricales</taxon>
        <taxon>Marasmiineae</taxon>
        <taxon>Marasmiaceae</taxon>
        <taxon>Marasmius</taxon>
    </lineage>
</organism>
<dbReference type="EMBL" id="JBAHYK010000094">
    <property type="protein sequence ID" value="KAL0578542.1"/>
    <property type="molecule type" value="Genomic_DNA"/>
</dbReference>
<keyword evidence="3" id="KW-1185">Reference proteome</keyword>
<evidence type="ECO:0000313" key="2">
    <source>
        <dbReference type="EMBL" id="KAL0578542.1"/>
    </source>
</evidence>
<protein>
    <submittedName>
        <fullName evidence="2">SWI/SNF chromatin-remodeling complex subunit</fullName>
    </submittedName>
</protein>
<accession>A0ABR3FST5</accession>
<gene>
    <name evidence="2" type="primary">SNF5_1</name>
    <name evidence="2" type="ORF">V5O48_003443</name>
</gene>
<reference evidence="2 3" key="1">
    <citation type="submission" date="2024-02" db="EMBL/GenBank/DDBJ databases">
        <title>A draft genome for the cacao thread blight pathogen Marasmius crinis-equi.</title>
        <authorList>
            <person name="Cohen S.P."/>
            <person name="Baruah I.K."/>
            <person name="Amoako-Attah I."/>
            <person name="Bukari Y."/>
            <person name="Meinhardt L.W."/>
            <person name="Bailey B.A."/>
        </authorList>
    </citation>
    <scope>NUCLEOTIDE SEQUENCE [LARGE SCALE GENOMIC DNA]</scope>
    <source>
        <strain evidence="2 3">GH-76</strain>
    </source>
</reference>
<sequence length="83" mass="9110">MQSTQNAYPNDKFEAALRKSQLPGSESTDAEWRMKCLDCPGKAAPATSRQQGQSQEWGYKGGAVFPFSQSETMTGKLHLSDPI</sequence>
<comment type="caution">
    <text evidence="2">The sequence shown here is derived from an EMBL/GenBank/DDBJ whole genome shotgun (WGS) entry which is preliminary data.</text>
</comment>
<evidence type="ECO:0000256" key="1">
    <source>
        <dbReference type="SAM" id="MobiDB-lite"/>
    </source>
</evidence>
<name>A0ABR3FST5_9AGAR</name>
<evidence type="ECO:0000313" key="3">
    <source>
        <dbReference type="Proteomes" id="UP001465976"/>
    </source>
</evidence>